<keyword evidence="10" id="KW-0167">Capsid protein</keyword>
<keyword evidence="6" id="KW-0520">NAD</keyword>
<dbReference type="PATRIC" id="fig|1705565.3.peg.499"/>
<dbReference type="FunFam" id="3.40.50.720:FF:000304">
    <property type="entry name" value="UDP-glucose 4,6-dehydratase"/>
    <property type="match status" value="1"/>
</dbReference>
<evidence type="ECO:0000313" key="10">
    <source>
        <dbReference type="EMBL" id="KOR76615.1"/>
    </source>
</evidence>
<keyword evidence="10" id="KW-0946">Virion</keyword>
<dbReference type="GO" id="GO:0008460">
    <property type="term" value="F:dTDP-glucose 4,6-dehydratase activity"/>
    <property type="evidence" value="ECO:0007669"/>
    <property type="project" value="UniProtKB-EC"/>
</dbReference>
<dbReference type="EMBL" id="LIUT01000006">
    <property type="protein sequence ID" value="KOR76615.1"/>
    <property type="molecule type" value="Genomic_DNA"/>
</dbReference>
<dbReference type="Pfam" id="PF16363">
    <property type="entry name" value="GDP_Man_Dehyd"/>
    <property type="match status" value="1"/>
</dbReference>
<evidence type="ECO:0000256" key="3">
    <source>
        <dbReference type="ARBA" id="ARBA00008178"/>
    </source>
</evidence>
<reference evidence="11" key="1">
    <citation type="submission" date="2015-08" db="EMBL/GenBank/DDBJ databases">
        <title>Genome sequencing project for genomic taxonomy and phylogenomics of Bacillus-like bacteria.</title>
        <authorList>
            <person name="Liu B."/>
            <person name="Wang J."/>
            <person name="Zhu Y."/>
            <person name="Liu G."/>
            <person name="Chen Q."/>
            <person name="Chen Z."/>
            <person name="Lan J."/>
            <person name="Che J."/>
            <person name="Ge C."/>
            <person name="Shi H."/>
            <person name="Pan Z."/>
            <person name="Liu X."/>
        </authorList>
    </citation>
    <scope>NUCLEOTIDE SEQUENCE [LARGE SCALE GENOMIC DNA]</scope>
    <source>
        <strain evidence="11">FJAT-22460</strain>
    </source>
</reference>
<keyword evidence="7 8" id="KW-0456">Lyase</keyword>
<dbReference type="PANTHER" id="PTHR43000">
    <property type="entry name" value="DTDP-D-GLUCOSE 4,6-DEHYDRATASE-RELATED"/>
    <property type="match status" value="1"/>
</dbReference>
<dbReference type="GO" id="GO:0009225">
    <property type="term" value="P:nucleotide-sugar metabolic process"/>
    <property type="evidence" value="ECO:0007669"/>
    <property type="project" value="InterPro"/>
</dbReference>
<gene>
    <name evidence="10" type="ORF">AM231_21925</name>
</gene>
<dbReference type="OrthoDB" id="9811743at2"/>
<evidence type="ECO:0000256" key="7">
    <source>
        <dbReference type="ARBA" id="ARBA00023239"/>
    </source>
</evidence>
<evidence type="ECO:0000313" key="11">
    <source>
        <dbReference type="Proteomes" id="UP000036932"/>
    </source>
</evidence>
<dbReference type="Gene3D" id="3.90.25.10">
    <property type="entry name" value="UDP-galactose 4-epimerase, domain 1"/>
    <property type="match status" value="1"/>
</dbReference>
<comment type="cofactor">
    <cofactor evidence="2 8">
        <name>NAD(+)</name>
        <dbReference type="ChEBI" id="CHEBI:57540"/>
    </cofactor>
</comment>
<evidence type="ECO:0000256" key="8">
    <source>
        <dbReference type="RuleBase" id="RU004473"/>
    </source>
</evidence>
<dbReference type="EC" id="4.2.1.46" evidence="4 8"/>
<comment type="caution">
    <text evidence="10">The sequence shown here is derived from an EMBL/GenBank/DDBJ whole genome shotgun (WGS) entry which is preliminary data.</text>
</comment>
<evidence type="ECO:0000256" key="6">
    <source>
        <dbReference type="ARBA" id="ARBA00023027"/>
    </source>
</evidence>
<dbReference type="InterPro" id="IPR016040">
    <property type="entry name" value="NAD(P)-bd_dom"/>
</dbReference>
<comment type="catalytic activity">
    <reaction evidence="1 8">
        <text>dTDP-alpha-D-glucose = dTDP-4-dehydro-6-deoxy-alpha-D-glucose + H2O</text>
        <dbReference type="Rhea" id="RHEA:17221"/>
        <dbReference type="ChEBI" id="CHEBI:15377"/>
        <dbReference type="ChEBI" id="CHEBI:57477"/>
        <dbReference type="ChEBI" id="CHEBI:57649"/>
        <dbReference type="EC" id="4.2.1.46"/>
    </reaction>
</comment>
<evidence type="ECO:0000256" key="4">
    <source>
        <dbReference type="ARBA" id="ARBA00011990"/>
    </source>
</evidence>
<accession>A0A0M1N3M3</accession>
<evidence type="ECO:0000256" key="2">
    <source>
        <dbReference type="ARBA" id="ARBA00001911"/>
    </source>
</evidence>
<dbReference type="CDD" id="cd05246">
    <property type="entry name" value="dTDP_GD_SDR_e"/>
    <property type="match status" value="1"/>
</dbReference>
<dbReference type="RefSeq" id="WP_054404511.1">
    <property type="nucleotide sequence ID" value="NZ_LIUT01000006.1"/>
</dbReference>
<dbReference type="SUPFAM" id="SSF51735">
    <property type="entry name" value="NAD(P)-binding Rossmann-fold domains"/>
    <property type="match status" value="1"/>
</dbReference>
<dbReference type="Gene3D" id="3.40.50.720">
    <property type="entry name" value="NAD(P)-binding Rossmann-like Domain"/>
    <property type="match status" value="1"/>
</dbReference>
<organism evidence="10 11">
    <name type="scientific">Paenibacillus solani</name>
    <dbReference type="NCBI Taxonomy" id="1705565"/>
    <lineage>
        <taxon>Bacteria</taxon>
        <taxon>Bacillati</taxon>
        <taxon>Bacillota</taxon>
        <taxon>Bacilli</taxon>
        <taxon>Bacillales</taxon>
        <taxon>Paenibacillaceae</taxon>
        <taxon>Paenibacillus</taxon>
    </lineage>
</organism>
<dbReference type="NCBIfam" id="TIGR01181">
    <property type="entry name" value="dTDP_gluc_dehyt"/>
    <property type="match status" value="1"/>
</dbReference>
<evidence type="ECO:0000259" key="9">
    <source>
        <dbReference type="Pfam" id="PF16363"/>
    </source>
</evidence>
<feature type="domain" description="NAD(P)-binding" evidence="9">
    <location>
        <begin position="14"/>
        <end position="316"/>
    </location>
</feature>
<dbReference type="InterPro" id="IPR036291">
    <property type="entry name" value="NAD(P)-bd_dom_sf"/>
</dbReference>
<protein>
    <recommendedName>
        <fullName evidence="5 8">dTDP-glucose 4,6-dehydratase</fullName>
        <ecNumber evidence="4 8">4.2.1.46</ecNumber>
    </recommendedName>
</protein>
<evidence type="ECO:0000256" key="5">
    <source>
        <dbReference type="ARBA" id="ARBA00016977"/>
    </source>
</evidence>
<evidence type="ECO:0000256" key="1">
    <source>
        <dbReference type="ARBA" id="ARBA00001539"/>
    </source>
</evidence>
<comment type="similarity">
    <text evidence="3 8">Belongs to the NAD(P)-dependent epimerase/dehydratase family. dTDP-glucose dehydratase subfamily.</text>
</comment>
<dbReference type="InterPro" id="IPR005888">
    <property type="entry name" value="dTDP_Gluc_deHydtase"/>
</dbReference>
<sequence length="334" mass="38229">MSDSNLLPVSPTILITGGAGFVGSNFLRLMLHQYPSYRFINMDKLTYSGNMNNIADFIKHPNYIFIHGDICDRDRTDSLIRGYEVDIIIHFAAESHVDRSIRDPLVFVTSNINGTQSLLDAAIKNNIKLFLQISTDEVYGSLGDTGSFTEKTQIAPGNPYSASKASADMLVLAYGNTYGLPFNIVRFGNTYGPAQYPEKLIPMVILNALHNQRIPIHGEGHSIRDWVFVRDNNTAIDKVLHHGRRGEVYNIGSKQEKRTIEVVHLLLDMLDKPKHLIEYVEDRPGQDYRYANRPDKIMNELGWRPQYDFMEGLKQTVQWYTENMDWWQPLQMKT</sequence>
<proteinExistence type="inferred from homology"/>
<name>A0A0M1N3M3_9BACL</name>
<dbReference type="AlphaFoldDB" id="A0A0M1N3M3"/>
<keyword evidence="11" id="KW-1185">Reference proteome</keyword>
<dbReference type="Proteomes" id="UP000036932">
    <property type="component" value="Unassembled WGS sequence"/>
</dbReference>